<dbReference type="EnsemblPlants" id="Bo1g123280.1">
    <property type="protein sequence ID" value="Bo1g123280.1"/>
    <property type="gene ID" value="Bo1g123280"/>
</dbReference>
<dbReference type="Gramene" id="Bo1g123280.1">
    <property type="protein sequence ID" value="Bo1g123280.1"/>
    <property type="gene ID" value="Bo1g123280"/>
</dbReference>
<reference evidence="4" key="2">
    <citation type="submission" date="2015-03" db="UniProtKB">
        <authorList>
            <consortium name="EnsemblPlants"/>
        </authorList>
    </citation>
    <scope>IDENTIFICATION</scope>
</reference>
<feature type="repeat" description="PPR" evidence="3">
    <location>
        <begin position="208"/>
        <end position="242"/>
    </location>
</feature>
<dbReference type="PANTHER" id="PTHR46128">
    <property type="entry name" value="MITOCHONDRIAL GROUP I INTRON SPLICING FACTOR CCM1"/>
    <property type="match status" value="1"/>
</dbReference>
<evidence type="ECO:0000256" key="3">
    <source>
        <dbReference type="PROSITE-ProRule" id="PRU00708"/>
    </source>
</evidence>
<dbReference type="PROSITE" id="PS51375">
    <property type="entry name" value="PPR"/>
    <property type="match status" value="6"/>
</dbReference>
<dbReference type="Pfam" id="PF13041">
    <property type="entry name" value="PPR_2"/>
    <property type="match status" value="3"/>
</dbReference>
<dbReference type="PANTHER" id="PTHR46128:SF358">
    <property type="entry name" value="TETRATRICOPEPTIDE REPEAT (TPR)-LIKE SUPERFAMILY PROTEIN"/>
    <property type="match status" value="1"/>
</dbReference>
<reference evidence="4 5" key="1">
    <citation type="journal article" date="2014" name="Genome Biol.">
        <title>Transcriptome and methylome profiling reveals relics of genome dominance in the mesopolyploid Brassica oleracea.</title>
        <authorList>
            <person name="Parkin I.A."/>
            <person name="Koh C."/>
            <person name="Tang H."/>
            <person name="Robinson S.J."/>
            <person name="Kagale S."/>
            <person name="Clarke W.E."/>
            <person name="Town C.D."/>
            <person name="Nixon J."/>
            <person name="Krishnakumar V."/>
            <person name="Bidwell S.L."/>
            <person name="Denoeud F."/>
            <person name="Belcram H."/>
            <person name="Links M.G."/>
            <person name="Just J."/>
            <person name="Clarke C."/>
            <person name="Bender T."/>
            <person name="Huebert T."/>
            <person name="Mason A.S."/>
            <person name="Pires J.C."/>
            <person name="Barker G."/>
            <person name="Moore J."/>
            <person name="Walley P.G."/>
            <person name="Manoli S."/>
            <person name="Batley J."/>
            <person name="Edwards D."/>
            <person name="Nelson M.N."/>
            <person name="Wang X."/>
            <person name="Paterson A.H."/>
            <person name="King G."/>
            <person name="Bancroft I."/>
            <person name="Chalhoub B."/>
            <person name="Sharpe A.G."/>
        </authorList>
    </citation>
    <scope>NUCLEOTIDE SEQUENCE</scope>
    <source>
        <strain evidence="4 5">cv. TO1000</strain>
    </source>
</reference>
<evidence type="ECO:0008006" key="6">
    <source>
        <dbReference type="Google" id="ProtNLM"/>
    </source>
</evidence>
<name>A0A0D3AD30_BRAOL</name>
<dbReference type="NCBIfam" id="TIGR00756">
    <property type="entry name" value="PPR"/>
    <property type="match status" value="6"/>
</dbReference>
<sequence>MSLKGLAANTVTYTVFIQGYCLVGKPNVAQEMFNQMGSHNAPPDIRTYNVLLDGLCCNGKVEKLLMIFEYMRKREMDVSIVTYTIVIQGMCKVDKVEDAFDLFCSLFSKGMKPTVVTYTTMITRFCRRGLIHEADALFRKMKQDGFLPNEPVSGEDTQVIVYIRCSLDLPYVDSYMSSVMIHGMCKVDKVEDAFDLFCSLFSKGMKPTVVTYTTMITRFCRRGLIHEADALFRKMKEDGFLRNERVA</sequence>
<dbReference type="HOGENOM" id="CLU_1125872_0_0_1"/>
<organism evidence="4 5">
    <name type="scientific">Brassica oleracea var. oleracea</name>
    <dbReference type="NCBI Taxonomy" id="109376"/>
    <lineage>
        <taxon>Eukaryota</taxon>
        <taxon>Viridiplantae</taxon>
        <taxon>Streptophyta</taxon>
        <taxon>Embryophyta</taxon>
        <taxon>Tracheophyta</taxon>
        <taxon>Spermatophyta</taxon>
        <taxon>Magnoliopsida</taxon>
        <taxon>eudicotyledons</taxon>
        <taxon>Gunneridae</taxon>
        <taxon>Pentapetalae</taxon>
        <taxon>rosids</taxon>
        <taxon>malvids</taxon>
        <taxon>Brassicales</taxon>
        <taxon>Brassicaceae</taxon>
        <taxon>Brassiceae</taxon>
        <taxon>Brassica</taxon>
    </lineage>
</organism>
<evidence type="ECO:0000256" key="2">
    <source>
        <dbReference type="ARBA" id="ARBA00022737"/>
    </source>
</evidence>
<feature type="repeat" description="PPR" evidence="3">
    <location>
        <begin position="114"/>
        <end position="148"/>
    </location>
</feature>
<feature type="repeat" description="PPR" evidence="3">
    <location>
        <begin position="79"/>
        <end position="113"/>
    </location>
</feature>
<evidence type="ECO:0000313" key="4">
    <source>
        <dbReference type="EnsemblPlants" id="Bo1g123280.1"/>
    </source>
</evidence>
<feature type="repeat" description="PPR" evidence="3">
    <location>
        <begin position="44"/>
        <end position="78"/>
    </location>
</feature>
<keyword evidence="5" id="KW-1185">Reference proteome</keyword>
<dbReference type="InterPro" id="IPR011990">
    <property type="entry name" value="TPR-like_helical_dom_sf"/>
</dbReference>
<dbReference type="Gene3D" id="1.25.40.10">
    <property type="entry name" value="Tetratricopeptide repeat domain"/>
    <property type="match status" value="3"/>
</dbReference>
<comment type="similarity">
    <text evidence="1">Belongs to the PPR family. P subfamily.</text>
</comment>
<evidence type="ECO:0000256" key="1">
    <source>
        <dbReference type="ARBA" id="ARBA00007626"/>
    </source>
</evidence>
<proteinExistence type="inferred from homology"/>
<dbReference type="AlphaFoldDB" id="A0A0D3AD30"/>
<evidence type="ECO:0000313" key="5">
    <source>
        <dbReference type="Proteomes" id="UP000032141"/>
    </source>
</evidence>
<dbReference type="eggNOG" id="KOG4197">
    <property type="taxonomic scope" value="Eukaryota"/>
</dbReference>
<feature type="repeat" description="PPR" evidence="3">
    <location>
        <begin position="9"/>
        <end position="43"/>
    </location>
</feature>
<keyword evidence="2" id="KW-0677">Repeat</keyword>
<protein>
    <recommendedName>
        <fullName evidence="6">Pentacotripeptide-repeat region of PRORP domain-containing protein</fullName>
    </recommendedName>
</protein>
<dbReference type="InterPro" id="IPR050872">
    <property type="entry name" value="PPR_P_subfamily"/>
</dbReference>
<dbReference type="InterPro" id="IPR002885">
    <property type="entry name" value="PPR_rpt"/>
</dbReference>
<dbReference type="Proteomes" id="UP000032141">
    <property type="component" value="Chromosome C1"/>
</dbReference>
<accession>A0A0D3AD30</accession>
<feature type="repeat" description="PPR" evidence="3">
    <location>
        <begin position="173"/>
        <end position="207"/>
    </location>
</feature>